<dbReference type="InterPro" id="IPR036600">
    <property type="entry name" value="PAH_sf"/>
</dbReference>
<dbReference type="EMBL" id="KV784360">
    <property type="protein sequence ID" value="OEU14752.1"/>
    <property type="molecule type" value="Genomic_DNA"/>
</dbReference>
<dbReference type="KEGG" id="fcy:FRACYDRAFT_157073"/>
<dbReference type="GO" id="GO:0000118">
    <property type="term" value="C:histone deacetylase complex"/>
    <property type="evidence" value="ECO:0007669"/>
    <property type="project" value="TreeGrafter"/>
</dbReference>
<proteinExistence type="predicted"/>
<feature type="non-terminal residue" evidence="8">
    <location>
        <position position="1"/>
    </location>
</feature>
<evidence type="ECO:0000313" key="9">
    <source>
        <dbReference type="Proteomes" id="UP000095751"/>
    </source>
</evidence>
<dbReference type="OrthoDB" id="10265969at2759"/>
<dbReference type="InterPro" id="IPR039774">
    <property type="entry name" value="Sin3-like"/>
</dbReference>
<dbReference type="PANTHER" id="PTHR12346:SF0">
    <property type="entry name" value="SIN3A, ISOFORM G"/>
    <property type="match status" value="1"/>
</dbReference>
<feature type="domain" description="Histone deacetylase interacting" evidence="7">
    <location>
        <begin position="326"/>
        <end position="429"/>
    </location>
</feature>
<evidence type="ECO:0000256" key="2">
    <source>
        <dbReference type="ARBA" id="ARBA00022491"/>
    </source>
</evidence>
<evidence type="ECO:0000259" key="7">
    <source>
        <dbReference type="SMART" id="SM00761"/>
    </source>
</evidence>
<dbReference type="FunFam" id="1.20.1160.11:FF:000003">
    <property type="entry name" value="Paired amphipathic helix SIN3-like protein"/>
    <property type="match status" value="1"/>
</dbReference>
<dbReference type="InterPro" id="IPR013194">
    <property type="entry name" value="HDAC_interact_dom"/>
</dbReference>
<dbReference type="AlphaFoldDB" id="A0A1E7F9A5"/>
<evidence type="ECO:0000256" key="6">
    <source>
        <dbReference type="SAM" id="MobiDB-lite"/>
    </source>
</evidence>
<dbReference type="Pfam" id="PF02671">
    <property type="entry name" value="PAH"/>
    <property type="match status" value="2"/>
</dbReference>
<evidence type="ECO:0000313" key="8">
    <source>
        <dbReference type="EMBL" id="OEU14752.1"/>
    </source>
</evidence>
<dbReference type="FunFam" id="1.20.1160.11:FF:000001">
    <property type="entry name" value="Paired amphipathic helix protein Sin3"/>
    <property type="match status" value="1"/>
</dbReference>
<protein>
    <recommendedName>
        <fullName evidence="7">Histone deacetylase interacting domain-containing protein</fullName>
    </recommendedName>
</protein>
<evidence type="ECO:0000256" key="5">
    <source>
        <dbReference type="PROSITE-ProRule" id="PRU00810"/>
    </source>
</evidence>
<evidence type="ECO:0000256" key="1">
    <source>
        <dbReference type="ARBA" id="ARBA00004123"/>
    </source>
</evidence>
<dbReference type="SMART" id="SM00761">
    <property type="entry name" value="HDAC_interact"/>
    <property type="match status" value="1"/>
</dbReference>
<evidence type="ECO:0000256" key="4">
    <source>
        <dbReference type="ARBA" id="ARBA00023242"/>
    </source>
</evidence>
<feature type="compositionally biased region" description="Basic and acidic residues" evidence="6">
    <location>
        <begin position="310"/>
        <end position="326"/>
    </location>
</feature>
<dbReference type="PROSITE" id="PS51477">
    <property type="entry name" value="PAH"/>
    <property type="match status" value="2"/>
</dbReference>
<dbReference type="Gene3D" id="1.20.1160.11">
    <property type="entry name" value="Paired amphipathic helix"/>
    <property type="match status" value="3"/>
</dbReference>
<dbReference type="PANTHER" id="PTHR12346">
    <property type="entry name" value="SIN3B-RELATED"/>
    <property type="match status" value="1"/>
</dbReference>
<feature type="non-terminal residue" evidence="8">
    <location>
        <position position="526"/>
    </location>
</feature>
<reference evidence="8 9" key="1">
    <citation type="submission" date="2016-09" db="EMBL/GenBank/DDBJ databases">
        <title>Extensive genetic diversity and differential bi-allelic expression allows diatom success in the polar Southern Ocean.</title>
        <authorList>
            <consortium name="DOE Joint Genome Institute"/>
            <person name="Mock T."/>
            <person name="Otillar R.P."/>
            <person name="Strauss J."/>
            <person name="Dupont C."/>
            <person name="Frickenhaus S."/>
            <person name="Maumus F."/>
            <person name="Mcmullan M."/>
            <person name="Sanges R."/>
            <person name="Schmutz J."/>
            <person name="Toseland A."/>
            <person name="Valas R."/>
            <person name="Veluchamy A."/>
            <person name="Ward B.J."/>
            <person name="Allen A."/>
            <person name="Barry K."/>
            <person name="Falciatore A."/>
            <person name="Ferrante M."/>
            <person name="Fortunato A.E."/>
            <person name="Gloeckner G."/>
            <person name="Gruber A."/>
            <person name="Hipkin R."/>
            <person name="Janech M."/>
            <person name="Kroth P."/>
            <person name="Leese F."/>
            <person name="Lindquist E."/>
            <person name="Lyon B.R."/>
            <person name="Martin J."/>
            <person name="Mayer C."/>
            <person name="Parker M."/>
            <person name="Quesneville H."/>
            <person name="Raymond J."/>
            <person name="Uhlig C."/>
            <person name="Valentin K.U."/>
            <person name="Worden A.Z."/>
            <person name="Armbrust E.V."/>
            <person name="Bowler C."/>
            <person name="Green B."/>
            <person name="Moulton V."/>
            <person name="Van Oosterhout C."/>
            <person name="Grigoriev I."/>
        </authorList>
    </citation>
    <scope>NUCLEOTIDE SEQUENCE [LARGE SCALE GENOMIC DNA]</scope>
    <source>
        <strain evidence="8 9">CCMP1102</strain>
    </source>
</reference>
<keyword evidence="3" id="KW-0677">Repeat</keyword>
<accession>A0A1E7F9A5</accession>
<feature type="region of interest" description="Disordered" evidence="6">
    <location>
        <begin position="307"/>
        <end position="340"/>
    </location>
</feature>
<keyword evidence="4 5" id="KW-0539">Nucleus</keyword>
<dbReference type="Pfam" id="PF08295">
    <property type="entry name" value="Sin3_corepress"/>
    <property type="match status" value="1"/>
</dbReference>
<keyword evidence="9" id="KW-1185">Reference proteome</keyword>
<comment type="subcellular location">
    <subcellularLocation>
        <location evidence="1 5">Nucleus</location>
    </subcellularLocation>
</comment>
<keyword evidence="2" id="KW-0678">Repressor</keyword>
<dbReference type="Proteomes" id="UP000095751">
    <property type="component" value="Unassembled WGS sequence"/>
</dbReference>
<dbReference type="InParanoid" id="A0A1E7F9A5"/>
<dbReference type="InterPro" id="IPR003822">
    <property type="entry name" value="PAH"/>
</dbReference>
<dbReference type="GO" id="GO:0000785">
    <property type="term" value="C:chromatin"/>
    <property type="evidence" value="ECO:0007669"/>
    <property type="project" value="TreeGrafter"/>
</dbReference>
<gene>
    <name evidence="8" type="ORF">FRACYDRAFT_157073</name>
</gene>
<dbReference type="GO" id="GO:0000122">
    <property type="term" value="P:negative regulation of transcription by RNA polymerase II"/>
    <property type="evidence" value="ECO:0007669"/>
    <property type="project" value="TreeGrafter"/>
</dbReference>
<dbReference type="GO" id="GO:0003714">
    <property type="term" value="F:transcription corepressor activity"/>
    <property type="evidence" value="ECO:0007669"/>
    <property type="project" value="InterPro"/>
</dbReference>
<sequence length="526" mass="60789">ELRVEDALLYLDQVKVEFGDRPHIYNEFLDIMKTFKTQQIDTPGVIRRVSNLFQGNRRLVLGFNTFLPEGYRIELPDGDGPPQPPGVGQPLEFDHAINYVTTIKKRFADEPETYKKFLEILHTYQKEQRGIKEVLEEVSVLFEAHPDLLKEFTFFLPDAVQSEANNMRHRLQLPPLHHPLNRGLRPPASPLIHRSTVYGSVSFGPPRPPRKNIPTVAEAAKKYGRPTMLPPLPPQPITAETAFFERAKRHLSRRELAPDKPTGRARHTPYAEFLKCLHLFGSGVLNKDELVLLLRVLIGRGPYADQQCNQKDKSKYGAKRSRDFELSTRPSPSYAEYPKDYPHDLFMSHTGQTEEDLQALNDSLVSASTDKTRICSVKNRRNSYEEAMFRIEDERFEVDMAIERNALAMRKTEPIAEEVQMLREGEEKDGQPIGRLQYKLNSRTLNSIQINSIGRLYGENGDEVIQYLARNPLAVLPIIYQRLRQKDLEWRKQKSEIMPRWKSGCEANYEGSLDDLCYYKRRSLER</sequence>
<evidence type="ECO:0000256" key="3">
    <source>
        <dbReference type="ARBA" id="ARBA00022737"/>
    </source>
</evidence>
<dbReference type="SUPFAM" id="SSF47762">
    <property type="entry name" value="PAH2 domain"/>
    <property type="match status" value="2"/>
</dbReference>
<organism evidence="8 9">
    <name type="scientific">Fragilariopsis cylindrus CCMP1102</name>
    <dbReference type="NCBI Taxonomy" id="635003"/>
    <lineage>
        <taxon>Eukaryota</taxon>
        <taxon>Sar</taxon>
        <taxon>Stramenopiles</taxon>
        <taxon>Ochrophyta</taxon>
        <taxon>Bacillariophyta</taxon>
        <taxon>Bacillariophyceae</taxon>
        <taxon>Bacillariophycidae</taxon>
        <taxon>Bacillariales</taxon>
        <taxon>Bacillariaceae</taxon>
        <taxon>Fragilariopsis</taxon>
    </lineage>
</organism>
<name>A0A1E7F9A5_9STRA</name>